<evidence type="ECO:0000256" key="7">
    <source>
        <dbReference type="RuleBase" id="RU003345"/>
    </source>
</evidence>
<keyword evidence="2 4" id="KW-0560">Oxidoreductase</keyword>
<dbReference type="Gene3D" id="3.40.309.10">
    <property type="entry name" value="Aldehyde Dehydrogenase, Chain A, domain 2"/>
    <property type="match status" value="1"/>
</dbReference>
<dbReference type="PROSITE" id="PS00687">
    <property type="entry name" value="ALDEHYDE_DEHYDR_GLU"/>
    <property type="match status" value="1"/>
</dbReference>
<dbReference type="AlphaFoldDB" id="A0A916IX02"/>
<proteinExistence type="inferred from homology"/>
<keyword evidence="10" id="KW-1185">Reference proteome</keyword>
<dbReference type="InterPro" id="IPR016161">
    <property type="entry name" value="Ald_DH/histidinol_DH"/>
</dbReference>
<dbReference type="PANTHER" id="PTHR43570">
    <property type="entry name" value="ALDEHYDE DEHYDROGENASE"/>
    <property type="match status" value="1"/>
</dbReference>
<reference evidence="9" key="1">
    <citation type="submission" date="2021-03" db="EMBL/GenBank/DDBJ databases">
        <authorList>
            <person name="Peeters C."/>
        </authorList>
    </citation>
    <scope>NUCLEOTIDE SEQUENCE</scope>
    <source>
        <strain evidence="9">LMG 31506</strain>
    </source>
</reference>
<comment type="caution">
    <text evidence="9">The sequence shown here is derived from an EMBL/GenBank/DDBJ whole genome shotgun (WGS) entry which is preliminary data.</text>
</comment>
<dbReference type="PIRSF" id="PIRSF036492">
    <property type="entry name" value="ALDH"/>
    <property type="match status" value="1"/>
</dbReference>
<protein>
    <recommendedName>
        <fullName evidence="4">Aldehyde dehydrogenase</fullName>
    </recommendedName>
</protein>
<dbReference type="PANTHER" id="PTHR43570:SF20">
    <property type="entry name" value="ALDEHYDE DEHYDROGENASE ALDX-RELATED"/>
    <property type="match status" value="1"/>
</dbReference>
<dbReference type="GO" id="GO:0004029">
    <property type="term" value="F:aldehyde dehydrogenase (NAD+) activity"/>
    <property type="evidence" value="ECO:0007669"/>
    <property type="project" value="TreeGrafter"/>
</dbReference>
<dbReference type="RefSeq" id="WP_211949148.1">
    <property type="nucleotide sequence ID" value="NZ_CAJPUY010000016.1"/>
</dbReference>
<evidence type="ECO:0000313" key="10">
    <source>
        <dbReference type="Proteomes" id="UP000672934"/>
    </source>
</evidence>
<evidence type="ECO:0000256" key="6">
    <source>
        <dbReference type="PROSITE-ProRule" id="PRU10007"/>
    </source>
</evidence>
<dbReference type="GO" id="GO:0006081">
    <property type="term" value="P:aldehyde metabolic process"/>
    <property type="evidence" value="ECO:0007669"/>
    <property type="project" value="InterPro"/>
</dbReference>
<dbReference type="InterPro" id="IPR016162">
    <property type="entry name" value="Ald_DH_N"/>
</dbReference>
<dbReference type="InterPro" id="IPR016163">
    <property type="entry name" value="Ald_DH_C"/>
</dbReference>
<feature type="active site" evidence="5">
    <location>
        <position position="259"/>
    </location>
</feature>
<dbReference type="Proteomes" id="UP000672934">
    <property type="component" value="Unassembled WGS sequence"/>
</dbReference>
<feature type="active site" evidence="5 6">
    <location>
        <position position="225"/>
    </location>
</feature>
<name>A0A916IX02_9BURK</name>
<dbReference type="Gene3D" id="3.40.605.10">
    <property type="entry name" value="Aldehyde Dehydrogenase, Chain A, domain 1"/>
    <property type="match status" value="1"/>
</dbReference>
<evidence type="ECO:0000313" key="9">
    <source>
        <dbReference type="EMBL" id="CAG2150606.1"/>
    </source>
</evidence>
<sequence>MDNTPFHSTPELAATDRVARIFASQRSAFLADPLPSAGVRLSRLKALKAQLSRYQDVLADAMSRDFGHRSHAESKMLDLLGSMMELNHAVAHLKRWMKPSRRSTELLFLSNSVKVMYQPKGVVGVVTPWNFPIYLALGPAVAALAAGNRVMIKMPEATPATNAVFRTMLAEVFAEDLVAVVGAELLDPGVFTSQPFDHIVFTGSPGVGKIVMRQAAENLTPVTLELGGKSPALVTRNYPVADAARRITHGKSTNAGQICVAPDYALVPRERVGEFIVGVRQTFEQFFDNNTAGNPDYTSIVDERQYKRIQRLLDDARSKGARIESCGPMPVGNERTLPLQIVTDVTPDMLVMTEELFGPILPVVPYDTMDEAIGFINERARPLALYCFSRDRAERDDLLSRTHSGGVSVNDWGWHVVNHDAPFGGIGNSGMGNYHGEEGFRELSHAKTVFKRHRFFPIDLFYPPYGTVIQRMALQFFLGRPDPALGASNKH</sequence>
<evidence type="ECO:0000256" key="4">
    <source>
        <dbReference type="PIRNR" id="PIRNR036492"/>
    </source>
</evidence>
<dbReference type="Pfam" id="PF00171">
    <property type="entry name" value="Aldedh"/>
    <property type="match status" value="1"/>
</dbReference>
<dbReference type="InterPro" id="IPR029510">
    <property type="entry name" value="Ald_DH_CS_GLU"/>
</dbReference>
<accession>A0A916IX02</accession>
<evidence type="ECO:0000256" key="5">
    <source>
        <dbReference type="PIRSR" id="PIRSR036492-1"/>
    </source>
</evidence>
<dbReference type="InterPro" id="IPR015590">
    <property type="entry name" value="Aldehyde_DH_dom"/>
</dbReference>
<dbReference type="CDD" id="cd07133">
    <property type="entry name" value="ALDH_CALDH_CalB"/>
    <property type="match status" value="1"/>
</dbReference>
<evidence type="ECO:0000256" key="1">
    <source>
        <dbReference type="ARBA" id="ARBA00009986"/>
    </source>
</evidence>
<evidence type="ECO:0000256" key="2">
    <source>
        <dbReference type="ARBA" id="ARBA00023002"/>
    </source>
</evidence>
<dbReference type="EMBL" id="CAJPUY010000016">
    <property type="protein sequence ID" value="CAG2150606.1"/>
    <property type="molecule type" value="Genomic_DNA"/>
</dbReference>
<feature type="domain" description="Aldehyde dehydrogenase" evidence="8">
    <location>
        <begin position="13"/>
        <end position="449"/>
    </location>
</feature>
<evidence type="ECO:0000259" key="8">
    <source>
        <dbReference type="Pfam" id="PF00171"/>
    </source>
</evidence>
<dbReference type="InterPro" id="IPR012394">
    <property type="entry name" value="Aldehyde_DH_NAD(P)"/>
</dbReference>
<comment type="similarity">
    <text evidence="1 4 7">Belongs to the aldehyde dehydrogenase family.</text>
</comment>
<gene>
    <name evidence="9" type="primary">calB_3</name>
    <name evidence="9" type="ORF">LMG31506_04239</name>
</gene>
<keyword evidence="3" id="KW-0520">NAD</keyword>
<dbReference type="SUPFAM" id="SSF53720">
    <property type="entry name" value="ALDH-like"/>
    <property type="match status" value="1"/>
</dbReference>
<dbReference type="GO" id="GO:0005737">
    <property type="term" value="C:cytoplasm"/>
    <property type="evidence" value="ECO:0007669"/>
    <property type="project" value="TreeGrafter"/>
</dbReference>
<evidence type="ECO:0000256" key="3">
    <source>
        <dbReference type="ARBA" id="ARBA00023027"/>
    </source>
</evidence>
<organism evidence="9 10">
    <name type="scientific">Cupriavidus yeoncheonensis</name>
    <dbReference type="NCBI Taxonomy" id="1462994"/>
    <lineage>
        <taxon>Bacteria</taxon>
        <taxon>Pseudomonadati</taxon>
        <taxon>Pseudomonadota</taxon>
        <taxon>Betaproteobacteria</taxon>
        <taxon>Burkholderiales</taxon>
        <taxon>Burkholderiaceae</taxon>
        <taxon>Cupriavidus</taxon>
    </lineage>
</organism>